<evidence type="ECO:0000313" key="6">
    <source>
        <dbReference type="Proteomes" id="UP000596660"/>
    </source>
</evidence>
<evidence type="ECO:0000313" key="5">
    <source>
        <dbReference type="EnsemblPlants" id="AUR62031696-RA:cds"/>
    </source>
</evidence>
<dbReference type="Gene3D" id="3.40.50.300">
    <property type="entry name" value="P-loop containing nucleotide triphosphate hydrolases"/>
    <property type="match status" value="1"/>
</dbReference>
<comment type="similarity">
    <text evidence="1 3">Belongs to the sulfotransferase 1 family.</text>
</comment>
<reference evidence="5" key="2">
    <citation type="submission" date="2021-03" db="UniProtKB">
        <authorList>
            <consortium name="EnsemblPlants"/>
        </authorList>
    </citation>
    <scope>IDENTIFICATION</scope>
</reference>
<sequence>MEYEGLKQDPKAYVKKLAEFVGYPFSQLEQEKGIIDDIIKLCSFENLKKMKVNNSGDAYGIFENKALFRKGEVGDWTNYLTPSMTKMFDQNFHEKFKGTGFNSKYYQPSF</sequence>
<keyword evidence="6" id="KW-1185">Reference proteome</keyword>
<dbReference type="InterPro" id="IPR027417">
    <property type="entry name" value="P-loop_NTPase"/>
</dbReference>
<evidence type="ECO:0000259" key="4">
    <source>
        <dbReference type="Pfam" id="PF00685"/>
    </source>
</evidence>
<name>A0A803ML84_CHEQI</name>
<evidence type="ECO:0000256" key="1">
    <source>
        <dbReference type="ARBA" id="ARBA00005771"/>
    </source>
</evidence>
<dbReference type="Gramene" id="AUR62031696-RA">
    <property type="protein sequence ID" value="AUR62031696-RA:cds"/>
    <property type="gene ID" value="AUR62031696"/>
</dbReference>
<dbReference type="Proteomes" id="UP000596660">
    <property type="component" value="Unplaced"/>
</dbReference>
<feature type="domain" description="Sulfotransferase" evidence="4">
    <location>
        <begin position="1"/>
        <end position="100"/>
    </location>
</feature>
<keyword evidence="2 3" id="KW-0808">Transferase</keyword>
<dbReference type="EnsemblPlants" id="AUR62031696-RA">
    <property type="protein sequence ID" value="AUR62031696-RA:cds"/>
    <property type="gene ID" value="AUR62031696"/>
</dbReference>
<dbReference type="AlphaFoldDB" id="A0A803ML84"/>
<evidence type="ECO:0000256" key="2">
    <source>
        <dbReference type="ARBA" id="ARBA00022679"/>
    </source>
</evidence>
<reference evidence="5" key="1">
    <citation type="journal article" date="2017" name="Nature">
        <title>The genome of Chenopodium quinoa.</title>
        <authorList>
            <person name="Jarvis D.E."/>
            <person name="Ho Y.S."/>
            <person name="Lightfoot D.J."/>
            <person name="Schmoeckel S.M."/>
            <person name="Li B."/>
            <person name="Borm T.J.A."/>
            <person name="Ohyanagi H."/>
            <person name="Mineta K."/>
            <person name="Michell C.T."/>
            <person name="Saber N."/>
            <person name="Kharbatia N.M."/>
            <person name="Rupper R.R."/>
            <person name="Sharp A.R."/>
            <person name="Dally N."/>
            <person name="Boughton B.A."/>
            <person name="Woo Y.H."/>
            <person name="Gao G."/>
            <person name="Schijlen E.G.W.M."/>
            <person name="Guo X."/>
            <person name="Momin A.A."/>
            <person name="Negrao S."/>
            <person name="Al-Babili S."/>
            <person name="Gehring C."/>
            <person name="Roessner U."/>
            <person name="Jung C."/>
            <person name="Murphy K."/>
            <person name="Arold S.T."/>
            <person name="Gojobori T."/>
            <person name="van der Linden C.G."/>
            <person name="van Loo E.N."/>
            <person name="Jellen E.N."/>
            <person name="Maughan P.J."/>
            <person name="Tester M."/>
        </authorList>
    </citation>
    <scope>NUCLEOTIDE SEQUENCE [LARGE SCALE GENOMIC DNA]</scope>
    <source>
        <strain evidence="5">cv. PI 614886</strain>
    </source>
</reference>
<dbReference type="SUPFAM" id="SSF52540">
    <property type="entry name" value="P-loop containing nucleoside triphosphate hydrolases"/>
    <property type="match status" value="1"/>
</dbReference>
<dbReference type="EC" id="2.8.2.-" evidence="3"/>
<dbReference type="Pfam" id="PF00685">
    <property type="entry name" value="Sulfotransfer_1"/>
    <property type="match status" value="1"/>
</dbReference>
<dbReference type="PANTHER" id="PTHR11783">
    <property type="entry name" value="SULFOTRANSFERASE SULT"/>
    <property type="match status" value="1"/>
</dbReference>
<dbReference type="OMA" id="DMIMEER"/>
<organism evidence="5 6">
    <name type="scientific">Chenopodium quinoa</name>
    <name type="common">Quinoa</name>
    <dbReference type="NCBI Taxonomy" id="63459"/>
    <lineage>
        <taxon>Eukaryota</taxon>
        <taxon>Viridiplantae</taxon>
        <taxon>Streptophyta</taxon>
        <taxon>Embryophyta</taxon>
        <taxon>Tracheophyta</taxon>
        <taxon>Spermatophyta</taxon>
        <taxon>Magnoliopsida</taxon>
        <taxon>eudicotyledons</taxon>
        <taxon>Gunneridae</taxon>
        <taxon>Pentapetalae</taxon>
        <taxon>Caryophyllales</taxon>
        <taxon>Chenopodiaceae</taxon>
        <taxon>Chenopodioideae</taxon>
        <taxon>Atripliceae</taxon>
        <taxon>Chenopodium</taxon>
    </lineage>
</organism>
<accession>A0A803ML84</accession>
<evidence type="ECO:0000256" key="3">
    <source>
        <dbReference type="RuleBase" id="RU361155"/>
    </source>
</evidence>
<dbReference type="GO" id="GO:0008146">
    <property type="term" value="F:sulfotransferase activity"/>
    <property type="evidence" value="ECO:0007669"/>
    <property type="project" value="InterPro"/>
</dbReference>
<proteinExistence type="inferred from homology"/>
<dbReference type="InterPro" id="IPR000863">
    <property type="entry name" value="Sulfotransferase_dom"/>
</dbReference>
<protein>
    <recommendedName>
        <fullName evidence="3">Sulfotransferase</fullName>
        <ecNumber evidence="3">2.8.2.-</ecNumber>
    </recommendedName>
</protein>